<evidence type="ECO:0000313" key="3">
    <source>
        <dbReference type="Proteomes" id="UP001152320"/>
    </source>
</evidence>
<protein>
    <submittedName>
        <fullName evidence="2">Uncharacterized protein</fullName>
    </submittedName>
</protein>
<feature type="chain" id="PRO_5040166420" evidence="1">
    <location>
        <begin position="31"/>
        <end position="219"/>
    </location>
</feature>
<reference evidence="2" key="1">
    <citation type="submission" date="2021-10" db="EMBL/GenBank/DDBJ databases">
        <title>Tropical sea cucumber genome reveals ecological adaptation and Cuvierian tubules defense mechanism.</title>
        <authorList>
            <person name="Chen T."/>
        </authorList>
    </citation>
    <scope>NUCLEOTIDE SEQUENCE</scope>
    <source>
        <strain evidence="2">Nanhai2018</strain>
        <tissue evidence="2">Muscle</tissue>
    </source>
</reference>
<name>A0A9Q1GZT1_HOLLE</name>
<dbReference type="EMBL" id="JAIZAY010000015">
    <property type="protein sequence ID" value="KAJ8028363.1"/>
    <property type="molecule type" value="Genomic_DNA"/>
</dbReference>
<sequence length="219" mass="23842">MVQFHQVYMKTQPDMKTFLLVLVSIASCGAALFGQSGGGCSYPTWKCDCEIVYNCGDPNGFPEDGAADSGILKDLAPDSYALRIPGKRWGRNYASQEEFCEQECEDRLHAFLELESDGTTSTYSHGALCSKMILEGNIASDGSDVPCCEYFLRFGLDWCPDKHVEPLVDLYCFAQDTSGLNAANAEADEFVFASEECDAETDGDAFDWCAGDLACSAPS</sequence>
<dbReference type="Proteomes" id="UP001152320">
    <property type="component" value="Chromosome 15"/>
</dbReference>
<accession>A0A9Q1GZT1</accession>
<keyword evidence="1" id="KW-0732">Signal</keyword>
<proteinExistence type="predicted"/>
<gene>
    <name evidence="2" type="ORF">HOLleu_30571</name>
</gene>
<dbReference type="AlphaFoldDB" id="A0A9Q1GZT1"/>
<keyword evidence="3" id="KW-1185">Reference proteome</keyword>
<evidence type="ECO:0000313" key="2">
    <source>
        <dbReference type="EMBL" id="KAJ8028363.1"/>
    </source>
</evidence>
<comment type="caution">
    <text evidence="2">The sequence shown here is derived from an EMBL/GenBank/DDBJ whole genome shotgun (WGS) entry which is preliminary data.</text>
</comment>
<feature type="signal peptide" evidence="1">
    <location>
        <begin position="1"/>
        <end position="30"/>
    </location>
</feature>
<evidence type="ECO:0000256" key="1">
    <source>
        <dbReference type="SAM" id="SignalP"/>
    </source>
</evidence>
<organism evidence="2 3">
    <name type="scientific">Holothuria leucospilota</name>
    <name type="common">Black long sea cucumber</name>
    <name type="synonym">Mertensiothuria leucospilota</name>
    <dbReference type="NCBI Taxonomy" id="206669"/>
    <lineage>
        <taxon>Eukaryota</taxon>
        <taxon>Metazoa</taxon>
        <taxon>Echinodermata</taxon>
        <taxon>Eleutherozoa</taxon>
        <taxon>Echinozoa</taxon>
        <taxon>Holothuroidea</taxon>
        <taxon>Aspidochirotacea</taxon>
        <taxon>Aspidochirotida</taxon>
        <taxon>Holothuriidae</taxon>
        <taxon>Holothuria</taxon>
    </lineage>
</organism>